<dbReference type="GO" id="GO:0003743">
    <property type="term" value="F:translation initiation factor activity"/>
    <property type="evidence" value="ECO:0007669"/>
    <property type="project" value="InterPro"/>
</dbReference>
<evidence type="ECO:0000313" key="1">
    <source>
        <dbReference type="EMBL" id="HIH09697.1"/>
    </source>
</evidence>
<organism evidence="1 2">
    <name type="scientific">Candidatus Iainarchaeum sp</name>
    <dbReference type="NCBI Taxonomy" id="3101447"/>
    <lineage>
        <taxon>Archaea</taxon>
        <taxon>Candidatus Iainarchaeota</taxon>
        <taxon>Candidatus Iainarchaeia</taxon>
        <taxon>Candidatus Iainarchaeales</taxon>
        <taxon>Candidatus Iainarchaeaceae</taxon>
        <taxon>Candidatus Iainarchaeum</taxon>
    </lineage>
</organism>
<protein>
    <submittedName>
        <fullName evidence="1">Uncharacterized protein</fullName>
    </submittedName>
</protein>
<reference evidence="2" key="1">
    <citation type="journal article" date="2020" name="bioRxiv">
        <title>A rank-normalized archaeal taxonomy based on genome phylogeny resolves widespread incomplete and uneven classifications.</title>
        <authorList>
            <person name="Rinke C."/>
            <person name="Chuvochina M."/>
            <person name="Mussig A.J."/>
            <person name="Chaumeil P.-A."/>
            <person name="Waite D.W."/>
            <person name="Whitman W.B."/>
            <person name="Parks D.H."/>
            <person name="Hugenholtz P."/>
        </authorList>
    </citation>
    <scope>NUCLEOTIDE SEQUENCE [LARGE SCALE GENOMIC DNA]</scope>
</reference>
<evidence type="ECO:0000313" key="2">
    <source>
        <dbReference type="Proteomes" id="UP000565078"/>
    </source>
</evidence>
<dbReference type="EMBL" id="DUGC01000054">
    <property type="protein sequence ID" value="HIH09697.1"/>
    <property type="molecule type" value="Genomic_DNA"/>
</dbReference>
<name>A0A7J4J0W0_9ARCH</name>
<dbReference type="Proteomes" id="UP000565078">
    <property type="component" value="Unassembled WGS sequence"/>
</dbReference>
<gene>
    <name evidence="1" type="ORF">HA254_03415</name>
</gene>
<accession>A0A7J4J0W0</accession>
<comment type="caution">
    <text evidence="1">The sequence shown here is derived from an EMBL/GenBank/DDBJ whole genome shotgun (WGS) entry which is preliminary data.</text>
</comment>
<dbReference type="AlphaFoldDB" id="A0A7J4J0W0"/>
<proteinExistence type="predicted"/>
<dbReference type="InterPro" id="IPR016190">
    <property type="entry name" value="Transl_init_fac_IF2/IF5_Zn-bd"/>
</dbReference>
<dbReference type="SUPFAM" id="SSF75689">
    <property type="entry name" value="Zinc-binding domain of translation initiation factor 2 beta"/>
    <property type="match status" value="1"/>
</dbReference>
<sequence>MPIPKKCPGCKSTKLSIVARGNVVVIKCRKCGFENRNTKPE</sequence>